<dbReference type="Proteomes" id="UP001500449">
    <property type="component" value="Unassembled WGS sequence"/>
</dbReference>
<feature type="region of interest" description="Disordered" evidence="1">
    <location>
        <begin position="164"/>
        <end position="196"/>
    </location>
</feature>
<feature type="compositionally biased region" description="Basic residues" evidence="1">
    <location>
        <begin position="1"/>
        <end position="12"/>
    </location>
</feature>
<protein>
    <recommendedName>
        <fullName evidence="4">DUF222 domain-containing protein</fullName>
    </recommendedName>
</protein>
<name>A0ABN2MK37_9PSEU</name>
<evidence type="ECO:0008006" key="4">
    <source>
        <dbReference type="Google" id="ProtNLM"/>
    </source>
</evidence>
<proteinExistence type="predicted"/>
<feature type="compositionally biased region" description="Basic and acidic residues" evidence="1">
    <location>
        <begin position="178"/>
        <end position="196"/>
    </location>
</feature>
<comment type="caution">
    <text evidence="2">The sequence shown here is derived from an EMBL/GenBank/DDBJ whole genome shotgun (WGS) entry which is preliminary data.</text>
</comment>
<reference evidence="2 3" key="1">
    <citation type="journal article" date="2019" name="Int. J. Syst. Evol. Microbiol.">
        <title>The Global Catalogue of Microorganisms (GCM) 10K type strain sequencing project: providing services to taxonomists for standard genome sequencing and annotation.</title>
        <authorList>
            <consortium name="The Broad Institute Genomics Platform"/>
            <consortium name="The Broad Institute Genome Sequencing Center for Infectious Disease"/>
            <person name="Wu L."/>
            <person name="Ma J."/>
        </authorList>
    </citation>
    <scope>NUCLEOTIDE SEQUENCE [LARGE SCALE GENOMIC DNA]</scope>
    <source>
        <strain evidence="2 3">JCM 16009</strain>
    </source>
</reference>
<keyword evidence="3" id="KW-1185">Reference proteome</keyword>
<accession>A0ABN2MK37</accession>
<dbReference type="RefSeq" id="WP_344411697.1">
    <property type="nucleotide sequence ID" value="NZ_BAAAQK010000001.1"/>
</dbReference>
<evidence type="ECO:0000313" key="3">
    <source>
        <dbReference type="Proteomes" id="UP001500449"/>
    </source>
</evidence>
<sequence length="298" mass="33323">MGTARRLRRLRLRDREEDRASPRGGPHGLKIAGSELAAGATQRWDFLTLDQAAAVAEFDDDAEAAKAIVAAAKSGRFEHAVQRLRDDRAEQRSLDAARAALDAAGVTVVAREEMAWPAGRLDNHQLDLDQHTACPGHAAFLSWGYTDGRRAAEPVFVRRDLVAHGHLDPDQRPTGAGEQKRPASEEEREEASRQRREVIENNKAWRSATTVRRTWLKEFTARRTPPAEAEKFIAVALLSTDHTVRQALEAGWPLLRELLGHEPTAEAYSRGREQLGQVVERSRAGPRSGRRCSRWRRC</sequence>
<feature type="region of interest" description="Disordered" evidence="1">
    <location>
        <begin position="1"/>
        <end position="31"/>
    </location>
</feature>
<evidence type="ECO:0000313" key="2">
    <source>
        <dbReference type="EMBL" id="GAA1828803.1"/>
    </source>
</evidence>
<evidence type="ECO:0000256" key="1">
    <source>
        <dbReference type="SAM" id="MobiDB-lite"/>
    </source>
</evidence>
<gene>
    <name evidence="2" type="ORF">GCM10009836_03240</name>
</gene>
<dbReference type="EMBL" id="BAAAQK010000001">
    <property type="protein sequence ID" value="GAA1828803.1"/>
    <property type="molecule type" value="Genomic_DNA"/>
</dbReference>
<organism evidence="2 3">
    <name type="scientific">Pseudonocardia ailaonensis</name>
    <dbReference type="NCBI Taxonomy" id="367279"/>
    <lineage>
        <taxon>Bacteria</taxon>
        <taxon>Bacillati</taxon>
        <taxon>Actinomycetota</taxon>
        <taxon>Actinomycetes</taxon>
        <taxon>Pseudonocardiales</taxon>
        <taxon>Pseudonocardiaceae</taxon>
        <taxon>Pseudonocardia</taxon>
    </lineage>
</organism>